<dbReference type="GO" id="GO:0008270">
    <property type="term" value="F:zinc ion binding"/>
    <property type="evidence" value="ECO:0007669"/>
    <property type="project" value="UniProtKB-KW"/>
</dbReference>
<dbReference type="GO" id="GO:0061630">
    <property type="term" value="F:ubiquitin protein ligase activity"/>
    <property type="evidence" value="ECO:0007669"/>
    <property type="project" value="UniProtKB-UniRule"/>
</dbReference>
<evidence type="ECO:0000256" key="14">
    <source>
        <dbReference type="SAM" id="MobiDB-lite"/>
    </source>
</evidence>
<evidence type="ECO:0000256" key="3">
    <source>
        <dbReference type="ARBA" id="ARBA00022679"/>
    </source>
</evidence>
<dbReference type="InterPro" id="IPR029071">
    <property type="entry name" value="Ubiquitin-like_domsf"/>
</dbReference>
<evidence type="ECO:0000259" key="15">
    <source>
        <dbReference type="PROSITE" id="PS50016"/>
    </source>
</evidence>
<keyword evidence="20" id="KW-1185">Reference proteome</keyword>
<evidence type="ECO:0000256" key="5">
    <source>
        <dbReference type="ARBA" id="ARBA00022771"/>
    </source>
</evidence>
<dbReference type="InterPro" id="IPR000626">
    <property type="entry name" value="Ubiquitin-like_dom"/>
</dbReference>
<keyword evidence="3 13" id="KW-0808">Transferase</keyword>
<dbReference type="SUPFAM" id="SSF54236">
    <property type="entry name" value="Ubiquitin-like"/>
    <property type="match status" value="1"/>
</dbReference>
<dbReference type="Gene3D" id="2.30.30.140">
    <property type="match status" value="1"/>
</dbReference>
<dbReference type="InterPro" id="IPR013083">
    <property type="entry name" value="Znf_RING/FYVE/PHD"/>
</dbReference>
<dbReference type="PROSITE" id="PS51015">
    <property type="entry name" value="YDG"/>
    <property type="match status" value="1"/>
</dbReference>
<keyword evidence="6 13" id="KW-0833">Ubl conjugation pathway</keyword>
<dbReference type="SMART" id="SM00466">
    <property type="entry name" value="SRA"/>
    <property type="match status" value="1"/>
</dbReference>
<dbReference type="Pfam" id="PF00628">
    <property type="entry name" value="PHD"/>
    <property type="match status" value="1"/>
</dbReference>
<comment type="catalytic activity">
    <reaction evidence="1 13">
        <text>S-ubiquitinyl-[E2 ubiquitin-conjugating enzyme]-L-cysteine + [acceptor protein]-L-lysine = [E2 ubiquitin-conjugating enzyme]-L-cysteine + N(6)-ubiquitinyl-[acceptor protein]-L-lysine.</text>
        <dbReference type="EC" id="2.3.2.27"/>
    </reaction>
</comment>
<reference evidence="19" key="1">
    <citation type="submission" date="2021-04" db="EMBL/GenBank/DDBJ databases">
        <authorList>
            <consortium name="Wellcome Sanger Institute Data Sharing"/>
        </authorList>
    </citation>
    <scope>NUCLEOTIDE SEQUENCE [LARGE SCALE GENOMIC DNA]</scope>
</reference>
<dbReference type="GO" id="GO:0005634">
    <property type="term" value="C:nucleus"/>
    <property type="evidence" value="ECO:0007669"/>
    <property type="project" value="UniProtKB-SubCell"/>
</dbReference>
<dbReference type="PROSITE" id="PS50053">
    <property type="entry name" value="UBIQUITIN_2"/>
    <property type="match status" value="1"/>
</dbReference>
<dbReference type="Gene3D" id="2.30.280.10">
    <property type="entry name" value="SRA-YDG"/>
    <property type="match status" value="1"/>
</dbReference>
<dbReference type="Gene3D" id="3.10.20.90">
    <property type="entry name" value="Phosphatidylinositol 3-kinase Catalytic Subunit, Chain A, domain 1"/>
    <property type="match status" value="1"/>
</dbReference>
<dbReference type="Pfam" id="PF12148">
    <property type="entry name" value="TTD"/>
    <property type="match status" value="1"/>
</dbReference>
<evidence type="ECO:0000256" key="4">
    <source>
        <dbReference type="ARBA" id="ARBA00022723"/>
    </source>
</evidence>
<feature type="region of interest" description="Disordered" evidence="14">
    <location>
        <begin position="620"/>
        <end position="654"/>
    </location>
</feature>
<reference evidence="19" key="2">
    <citation type="submission" date="2025-08" db="UniProtKB">
        <authorList>
            <consortium name="Ensembl"/>
        </authorList>
    </citation>
    <scope>IDENTIFICATION</scope>
</reference>
<dbReference type="InterPro" id="IPR017907">
    <property type="entry name" value="Znf_RING_CS"/>
</dbReference>
<dbReference type="InterPro" id="IPR001841">
    <property type="entry name" value="Znf_RING"/>
</dbReference>
<keyword evidence="10" id="KW-0131">Cell cycle</keyword>
<dbReference type="SUPFAM" id="SSF88697">
    <property type="entry name" value="PUA domain-like"/>
    <property type="match status" value="1"/>
</dbReference>
<gene>
    <name evidence="19" type="primary">UHRF2</name>
</gene>
<feature type="domain" description="PHD-type" evidence="15">
    <location>
        <begin position="311"/>
        <end position="364"/>
    </location>
</feature>
<dbReference type="SUPFAM" id="SSF57903">
    <property type="entry name" value="FYVE/PHD zinc finger"/>
    <property type="match status" value="1"/>
</dbReference>
<dbReference type="Gene3D" id="3.30.40.10">
    <property type="entry name" value="Zinc/RING finger domain, C3HC4 (zinc finger)"/>
    <property type="match status" value="1"/>
</dbReference>
<feature type="compositionally biased region" description="Basic residues" evidence="14">
    <location>
        <begin position="627"/>
        <end position="644"/>
    </location>
</feature>
<dbReference type="AlphaFoldDB" id="A0A3Q1IYS9"/>
<evidence type="ECO:0000259" key="16">
    <source>
        <dbReference type="PROSITE" id="PS50053"/>
    </source>
</evidence>
<feature type="domain" description="RING-type" evidence="17">
    <location>
        <begin position="705"/>
        <end position="744"/>
    </location>
</feature>
<reference evidence="19" key="3">
    <citation type="submission" date="2025-09" db="UniProtKB">
        <authorList>
            <consortium name="Ensembl"/>
        </authorList>
    </citation>
    <scope>IDENTIFICATION</scope>
</reference>
<sequence>IVVQQGGATMWIQVRTIDGKETRTVEDLSRLTKIESLRLKIQDIFNVSPPQQRLFYRGKQMEDGQTLFDYNVGLNDIVQLLIRSQTDAPDSPATKDSSGVACSSAPPSDSKSESSPASGSLAAMDTNTDNDKKDQVLFLSVSHQINELVDCRDVSIGAWFEACIENATRASKGQTTPTKGKVGRYPENGVVEMRPVDVRPRARTLLRWDQLQVGMHVMVNYNMETPDERGFWFDAEIQTLNQTTRTNKELRVKILLGGPGDVIGDCKVQFLDEIYQVEKPGARALSTADGQFKRKSGPECKHCKADPEAECRFCSCCVCGGKQDAHMQLLCDECNMAFHIYCLNPPLATIPDDEDWYCPTCKNDTSEVVKAGEKLKASKKKAKMPSATTESQRDWGKGMACVGRTKECTIVPSNHYGPIPGIPVGTTWKFRVQVSEAGVHRPHVGGIHGRSNDGSYSLVLAGGFEDEVDRGDEFTYTGSGGRDLSGNKRIGEHSFDQTLTHMNRALALNCDAPLNDKDGAESRNWRAGKPVRVVRSSKGRRISKYAPEEGNRYDGIYKVVKYWPEIGKCGYLVWRYLLRRDDVEPAPWTPEGLERIKKLGLAVQYPPGYLAAMANKTKKEACARPGRGGRSKHYPGRGRPRRQQASRAAEPPSKRVKIEETFQLSEQQQQLIREDTANKKLWDEAMGHLKEGPNFLRKMEQIFMCVCCQELAFQPVTTVCSHNVCKTCLQRSFRAKVYTCPACRHDLGKDYVMTQNKTLQMLLDQFFPGYSKGR</sequence>
<keyword evidence="9 12" id="KW-0539">Nucleus</keyword>
<dbReference type="PROSITE" id="PS50016">
    <property type="entry name" value="ZF_PHD_2"/>
    <property type="match status" value="1"/>
</dbReference>
<evidence type="ECO:0000313" key="19">
    <source>
        <dbReference type="Ensembl" id="ENSATEP00000027462.2"/>
    </source>
</evidence>
<evidence type="ECO:0000256" key="2">
    <source>
        <dbReference type="ARBA" id="ARBA00004906"/>
    </source>
</evidence>
<dbReference type="PROSITE" id="PS00518">
    <property type="entry name" value="ZF_RING_1"/>
    <property type="match status" value="1"/>
</dbReference>
<comment type="function">
    <text evidence="13">Multi domain E3 ubiquitin ligase that also plays a role in DNA methylation and histone modifications.</text>
</comment>
<keyword evidence="5 11" id="KW-0863">Zinc-finger</keyword>
<dbReference type="Pfam" id="PF02182">
    <property type="entry name" value="SAD_SRA"/>
    <property type="match status" value="1"/>
</dbReference>
<dbReference type="InterPro" id="IPR019956">
    <property type="entry name" value="Ubiquitin_dom"/>
</dbReference>
<feature type="domain" description="YDG" evidence="18">
    <location>
        <begin position="417"/>
        <end position="580"/>
    </location>
</feature>
<dbReference type="FunFam" id="2.30.30.1150:FF:000001">
    <property type="entry name" value="E3 ubiquitin-protein ligase UHRF2 isoform X1"/>
    <property type="match status" value="1"/>
</dbReference>
<dbReference type="InterPro" id="IPR011011">
    <property type="entry name" value="Znf_FYVE_PHD"/>
</dbReference>
<evidence type="ECO:0000256" key="1">
    <source>
        <dbReference type="ARBA" id="ARBA00000900"/>
    </source>
</evidence>
<evidence type="ECO:0000256" key="9">
    <source>
        <dbReference type="ARBA" id="ARBA00023242"/>
    </source>
</evidence>
<dbReference type="InterPro" id="IPR047467">
    <property type="entry name" value="PHD_UHRF2"/>
</dbReference>
<dbReference type="Ensembl" id="ENSATET00000027894.3">
    <property type="protein sequence ID" value="ENSATEP00000027462.2"/>
    <property type="gene ID" value="ENSATEG00000018932.3"/>
</dbReference>
<dbReference type="PROSITE" id="PS50089">
    <property type="entry name" value="ZF_RING_2"/>
    <property type="match status" value="1"/>
</dbReference>
<evidence type="ECO:0000256" key="13">
    <source>
        <dbReference type="RuleBase" id="RU369101"/>
    </source>
</evidence>
<dbReference type="SUPFAM" id="SSF57850">
    <property type="entry name" value="RING/U-box"/>
    <property type="match status" value="1"/>
</dbReference>
<dbReference type="InterPro" id="IPR021991">
    <property type="entry name" value="TTD_dom"/>
</dbReference>
<dbReference type="PANTHER" id="PTHR14140">
    <property type="entry name" value="E3 UBIQUITIN-PROTEIN LIGASE UHRF-RELATED"/>
    <property type="match status" value="1"/>
</dbReference>
<evidence type="ECO:0000256" key="10">
    <source>
        <dbReference type="ARBA" id="ARBA00023306"/>
    </source>
</evidence>
<keyword evidence="7 13" id="KW-0862">Zinc</keyword>
<dbReference type="GO" id="GO:0042393">
    <property type="term" value="F:histone binding"/>
    <property type="evidence" value="ECO:0007669"/>
    <property type="project" value="UniProtKB-UniRule"/>
</dbReference>
<comment type="domain">
    <text evidence="13">The YDG domain mediates the interaction with histone H3.</text>
</comment>
<evidence type="ECO:0000256" key="6">
    <source>
        <dbReference type="ARBA" id="ARBA00022786"/>
    </source>
</evidence>
<evidence type="ECO:0000259" key="17">
    <source>
        <dbReference type="PROSITE" id="PS50089"/>
    </source>
</evidence>
<dbReference type="InterPro" id="IPR003105">
    <property type="entry name" value="SRA_YDG"/>
</dbReference>
<dbReference type="InterPro" id="IPR001965">
    <property type="entry name" value="Znf_PHD"/>
</dbReference>
<dbReference type="FunFam" id="3.30.40.10:FF:000066">
    <property type="entry name" value="E3 ubiquitin-protein ligase UHRF2 isoform X1"/>
    <property type="match status" value="1"/>
</dbReference>
<dbReference type="CDD" id="cd17123">
    <property type="entry name" value="Ubl_UHRF2"/>
    <property type="match status" value="1"/>
</dbReference>
<feature type="domain" description="Ubiquitin-like" evidence="16">
    <location>
        <begin position="10"/>
        <end position="87"/>
    </location>
</feature>
<dbReference type="InterPro" id="IPR036987">
    <property type="entry name" value="SRA-YDG_sf"/>
</dbReference>
<evidence type="ECO:0000256" key="11">
    <source>
        <dbReference type="PROSITE-ProRule" id="PRU00175"/>
    </source>
</evidence>
<dbReference type="Pfam" id="PF00240">
    <property type="entry name" value="ubiquitin"/>
    <property type="match status" value="1"/>
</dbReference>
<dbReference type="Gene3D" id="2.30.30.1150">
    <property type="match status" value="1"/>
</dbReference>
<dbReference type="GO" id="GO:0044027">
    <property type="term" value="P:negative regulation of gene expression via chromosomal CpG island methylation"/>
    <property type="evidence" value="ECO:0007669"/>
    <property type="project" value="TreeGrafter"/>
</dbReference>
<accession>A0A3Q1IYS9</accession>
<dbReference type="EC" id="2.3.2.27" evidence="13"/>
<dbReference type="UniPathway" id="UPA00143"/>
<comment type="subcellular location">
    <subcellularLocation>
        <location evidence="12 13">Nucleus</location>
    </subcellularLocation>
</comment>
<dbReference type="SMART" id="SM00249">
    <property type="entry name" value="PHD"/>
    <property type="match status" value="1"/>
</dbReference>
<dbReference type="PANTHER" id="PTHR14140:SF3">
    <property type="entry name" value="E3 UBIQUITIN-PROTEIN LIGASE UHRF2"/>
    <property type="match status" value="1"/>
</dbReference>
<dbReference type="CDD" id="cd15617">
    <property type="entry name" value="PHD_UHRF2"/>
    <property type="match status" value="1"/>
</dbReference>
<dbReference type="Proteomes" id="UP000265040">
    <property type="component" value="Chromosome 12"/>
</dbReference>
<dbReference type="InterPro" id="IPR015947">
    <property type="entry name" value="PUA-like_sf"/>
</dbReference>
<dbReference type="InterPro" id="IPR019787">
    <property type="entry name" value="Znf_PHD-finger"/>
</dbReference>
<dbReference type="InterPro" id="IPR045134">
    <property type="entry name" value="UHRF1/2-like"/>
</dbReference>
<feature type="compositionally biased region" description="Low complexity" evidence="14">
    <location>
        <begin position="101"/>
        <end position="123"/>
    </location>
</feature>
<dbReference type="SMART" id="SM00213">
    <property type="entry name" value="UBQ"/>
    <property type="match status" value="1"/>
</dbReference>
<name>A0A3Q1IYS9_ANATE</name>
<comment type="domain">
    <text evidence="13">The tudor-like regions specifically recognize and bind histone H3 unmethylated at 'Arg-2' (H3R2me0), while the PHD-type zinc finger specifically recognizes and binds histone H3 trimethylated at 'Lys-9' (H3K9me3).</text>
</comment>
<evidence type="ECO:0000259" key="18">
    <source>
        <dbReference type="PROSITE" id="PS51015"/>
    </source>
</evidence>
<evidence type="ECO:0000256" key="7">
    <source>
        <dbReference type="ARBA" id="ARBA00022833"/>
    </source>
</evidence>
<keyword evidence="8 13" id="KW-0238">DNA-binding</keyword>
<dbReference type="FunFam" id="2.30.280.10:FF:000001">
    <property type="entry name" value="E3 ubiquitin-protein ligase UHRF1 isoform 1"/>
    <property type="match status" value="1"/>
</dbReference>
<protein>
    <recommendedName>
        <fullName evidence="13">E3 ubiquitin-protein ligase UHRF</fullName>
        <ecNumber evidence="13">2.3.2.27</ecNumber>
    </recommendedName>
    <alternativeName>
        <fullName evidence="13">RING-type E3 ubiquitin transferase UHRF</fullName>
    </alternativeName>
    <alternativeName>
        <fullName evidence="13">Ubiquitin-like PHD and RING finger domain-containing protein</fullName>
    </alternativeName>
    <alternativeName>
        <fullName evidence="13">Ubiquitin-like-containing PHD and RING finger domains protein</fullName>
    </alternativeName>
</protein>
<dbReference type="GeneTree" id="ENSGT00390000008296"/>
<evidence type="ECO:0000256" key="8">
    <source>
        <dbReference type="ARBA" id="ARBA00023125"/>
    </source>
</evidence>
<feature type="region of interest" description="Disordered" evidence="14">
    <location>
        <begin position="87"/>
        <end position="128"/>
    </location>
</feature>
<dbReference type="InterPro" id="IPR047468">
    <property type="entry name" value="Ubl_UHRF2"/>
</dbReference>
<dbReference type="PRINTS" id="PR00348">
    <property type="entry name" value="UBIQUITIN"/>
</dbReference>
<dbReference type="SMART" id="SM00184">
    <property type="entry name" value="RING"/>
    <property type="match status" value="2"/>
</dbReference>
<evidence type="ECO:0000256" key="12">
    <source>
        <dbReference type="PROSITE-ProRule" id="PRU00358"/>
    </source>
</evidence>
<organism evidence="19 20">
    <name type="scientific">Anabas testudineus</name>
    <name type="common">Climbing perch</name>
    <name type="synonym">Anthias testudineus</name>
    <dbReference type="NCBI Taxonomy" id="64144"/>
    <lineage>
        <taxon>Eukaryota</taxon>
        <taxon>Metazoa</taxon>
        <taxon>Chordata</taxon>
        <taxon>Craniata</taxon>
        <taxon>Vertebrata</taxon>
        <taxon>Euteleostomi</taxon>
        <taxon>Actinopterygii</taxon>
        <taxon>Neopterygii</taxon>
        <taxon>Teleostei</taxon>
        <taxon>Neoteleostei</taxon>
        <taxon>Acanthomorphata</taxon>
        <taxon>Anabantaria</taxon>
        <taxon>Anabantiformes</taxon>
        <taxon>Anabantoidei</taxon>
        <taxon>Anabantidae</taxon>
        <taxon>Anabas</taxon>
    </lineage>
</organism>
<proteinExistence type="predicted"/>
<dbReference type="GO" id="GO:0016567">
    <property type="term" value="P:protein ubiquitination"/>
    <property type="evidence" value="ECO:0007669"/>
    <property type="project" value="UniProtKB-UniRule"/>
</dbReference>
<keyword evidence="4 13" id="KW-0479">Metal-binding</keyword>
<comment type="pathway">
    <text evidence="2 13">Protein modification; protein ubiquitination.</text>
</comment>
<dbReference type="GO" id="GO:0003677">
    <property type="term" value="F:DNA binding"/>
    <property type="evidence" value="ECO:0007669"/>
    <property type="project" value="UniProtKB-KW"/>
</dbReference>
<evidence type="ECO:0000313" key="20">
    <source>
        <dbReference type="Proteomes" id="UP000265040"/>
    </source>
</evidence>